<proteinExistence type="predicted"/>
<name>K1T114_9ZZZZ</name>
<protein>
    <submittedName>
        <fullName evidence="2">Uncharacterized protein</fullName>
    </submittedName>
</protein>
<keyword evidence="1" id="KW-0812">Transmembrane</keyword>
<dbReference type="EMBL" id="AJWZ01005871">
    <property type="protein sequence ID" value="EKC61384.1"/>
    <property type="molecule type" value="Genomic_DNA"/>
</dbReference>
<keyword evidence="1" id="KW-1133">Transmembrane helix</keyword>
<evidence type="ECO:0000256" key="1">
    <source>
        <dbReference type="SAM" id="Phobius"/>
    </source>
</evidence>
<reference evidence="2" key="1">
    <citation type="journal article" date="2013" name="Environ. Microbiol.">
        <title>Microbiota from the distal guts of lean and obese adolescents exhibit partial functional redundancy besides clear differences in community structure.</title>
        <authorList>
            <person name="Ferrer M."/>
            <person name="Ruiz A."/>
            <person name="Lanza F."/>
            <person name="Haange S.B."/>
            <person name="Oberbach A."/>
            <person name="Till H."/>
            <person name="Bargiela R."/>
            <person name="Campoy C."/>
            <person name="Segura M.T."/>
            <person name="Richter M."/>
            <person name="von Bergen M."/>
            <person name="Seifert J."/>
            <person name="Suarez A."/>
        </authorList>
    </citation>
    <scope>NUCLEOTIDE SEQUENCE</scope>
</reference>
<evidence type="ECO:0000313" key="2">
    <source>
        <dbReference type="EMBL" id="EKC61384.1"/>
    </source>
</evidence>
<gene>
    <name evidence="2" type="ORF">OBE_08510</name>
</gene>
<organism evidence="2">
    <name type="scientific">human gut metagenome</name>
    <dbReference type="NCBI Taxonomy" id="408170"/>
    <lineage>
        <taxon>unclassified sequences</taxon>
        <taxon>metagenomes</taxon>
        <taxon>organismal metagenomes</taxon>
    </lineage>
</organism>
<keyword evidence="1" id="KW-0472">Membrane</keyword>
<comment type="caution">
    <text evidence="2">The sequence shown here is derived from an EMBL/GenBank/DDBJ whole genome shotgun (WGS) entry which is preliminary data.</text>
</comment>
<feature type="transmembrane region" description="Helical" evidence="1">
    <location>
        <begin position="12"/>
        <end position="32"/>
    </location>
</feature>
<sequence length="231" mass="26776">MAKINPKLHLKIYIFIVVIMIICIAFLGSNLINKEILDSEVSKILNKNIITSKFDKKTKTHGSYKKVEYAIKSYMKDYSDNMKKANNIINDSKLKKVLSASNYEQDKPEFLTSTTLITNKKSEFDTVINNLLKMADKKVIMSYIKKENVSKKYINLYKKYMFSNNFENDLIKNKESITKIQTNGNNLLDIDAKVINLLKNNINTWVIKDNAIYFYSKSVMTEYNTLINSIS</sequence>
<dbReference type="AlphaFoldDB" id="K1T114"/>
<accession>K1T114</accession>